<proteinExistence type="predicted"/>
<evidence type="ECO:0000313" key="2">
    <source>
        <dbReference type="Proteomes" id="UP000826462"/>
    </source>
</evidence>
<gene>
    <name evidence="1" type="ORF">KZJ38_28165</name>
</gene>
<keyword evidence="2" id="KW-1185">Reference proteome</keyword>
<organism evidence="1 2">
    <name type="scientific">Paraburkholderia edwinii</name>
    <dbReference type="NCBI Taxonomy" id="2861782"/>
    <lineage>
        <taxon>Bacteria</taxon>
        <taxon>Pseudomonadati</taxon>
        <taxon>Pseudomonadota</taxon>
        <taxon>Betaproteobacteria</taxon>
        <taxon>Burkholderiales</taxon>
        <taxon>Burkholderiaceae</taxon>
        <taxon>Paraburkholderia</taxon>
    </lineage>
</organism>
<reference evidence="1 2" key="1">
    <citation type="submission" date="2021-07" db="EMBL/GenBank/DDBJ databases">
        <title>Paraburkholderia edwinii protects Aspergillus sp. from phenazines by acting as a toxin sponge.</title>
        <authorList>
            <person name="Dahlstrom K.M."/>
            <person name="Newman D.K."/>
        </authorList>
    </citation>
    <scope>NUCLEOTIDE SEQUENCE [LARGE SCALE GENOMIC DNA]</scope>
    <source>
        <strain evidence="1 2">Pe01</strain>
    </source>
</reference>
<dbReference type="RefSeq" id="WP_219803675.1">
    <property type="nucleotide sequence ID" value="NZ_CP080096.1"/>
</dbReference>
<name>A0ABX8UZV8_9BURK</name>
<accession>A0ABX8UZV8</accession>
<dbReference type="EMBL" id="CP080096">
    <property type="protein sequence ID" value="QYD73822.1"/>
    <property type="molecule type" value="Genomic_DNA"/>
</dbReference>
<evidence type="ECO:0000313" key="1">
    <source>
        <dbReference type="EMBL" id="QYD73822.1"/>
    </source>
</evidence>
<sequence>MSAAFALAACSSPEKEQRAEQRLERNQAGLSTAQHNATVDCSATAQCDSAWALTKRYIEQHSSTSVTRADAFAIDTDVPSGSGDPAYSATRVVKGGGGAATLTLYAQCRGMYGPNDTKASDYNECAEKIIKIQNGYVDFLRTHLPGQ</sequence>
<evidence type="ECO:0008006" key="3">
    <source>
        <dbReference type="Google" id="ProtNLM"/>
    </source>
</evidence>
<protein>
    <recommendedName>
        <fullName evidence="3">Lipoprotein</fullName>
    </recommendedName>
</protein>
<dbReference type="Proteomes" id="UP000826462">
    <property type="component" value="Chromosome 2"/>
</dbReference>